<organism evidence="6 7">
    <name type="scientific">Arthrobacter sulfonylureivorans</name>
    <dbReference type="NCBI Taxonomy" id="2486855"/>
    <lineage>
        <taxon>Bacteria</taxon>
        <taxon>Bacillati</taxon>
        <taxon>Actinomycetota</taxon>
        <taxon>Actinomycetes</taxon>
        <taxon>Micrococcales</taxon>
        <taxon>Micrococcaceae</taxon>
        <taxon>Arthrobacter</taxon>
    </lineage>
</organism>
<dbReference type="RefSeq" id="WP_241913415.1">
    <property type="nucleotide sequence ID" value="NZ_CP093326.1"/>
</dbReference>
<feature type="zinc finger region" description="dksA C4-type" evidence="4">
    <location>
        <begin position="94"/>
        <end position="118"/>
    </location>
</feature>
<evidence type="ECO:0000256" key="4">
    <source>
        <dbReference type="PROSITE-ProRule" id="PRU00510"/>
    </source>
</evidence>
<dbReference type="PROSITE" id="PS51128">
    <property type="entry name" value="ZF_DKSA_2"/>
    <property type="match status" value="1"/>
</dbReference>
<proteinExistence type="predicted"/>
<dbReference type="SUPFAM" id="SSF57716">
    <property type="entry name" value="Glucocorticoid receptor-like (DNA-binding domain)"/>
    <property type="match status" value="1"/>
</dbReference>
<keyword evidence="1" id="KW-0479">Metal-binding</keyword>
<feature type="domain" description="Zinc finger DksA/TraR C4-type" evidence="5">
    <location>
        <begin position="89"/>
        <end position="122"/>
    </location>
</feature>
<dbReference type="Proteomes" id="UP000829069">
    <property type="component" value="Chromosome"/>
</dbReference>
<dbReference type="Gene3D" id="1.20.120.910">
    <property type="entry name" value="DksA, coiled-coil domain"/>
    <property type="match status" value="1"/>
</dbReference>
<evidence type="ECO:0000313" key="7">
    <source>
        <dbReference type="Proteomes" id="UP000829069"/>
    </source>
</evidence>
<evidence type="ECO:0000256" key="3">
    <source>
        <dbReference type="ARBA" id="ARBA00022833"/>
    </source>
</evidence>
<gene>
    <name evidence="6" type="ORF">MNQ99_14485</name>
</gene>
<accession>A0ABY3W9Z6</accession>
<dbReference type="EMBL" id="CP093326">
    <property type="protein sequence ID" value="UNK45136.1"/>
    <property type="molecule type" value="Genomic_DNA"/>
</dbReference>
<keyword evidence="2" id="KW-0863">Zinc-finger</keyword>
<evidence type="ECO:0000313" key="6">
    <source>
        <dbReference type="EMBL" id="UNK45136.1"/>
    </source>
</evidence>
<evidence type="ECO:0000259" key="5">
    <source>
        <dbReference type="Pfam" id="PF01258"/>
    </source>
</evidence>
<sequence length="124" mass="13275">MSGQLTQDDVAHFAALLDAREASDRAQAERLTVDIAEVTAAARDIPADDEHDPEGSTATLERAREVALLVSTEKALANIAAARERLQAGTYGRCTSCGNPIPRERLEIRPEAPYCVSCAAKHSS</sequence>
<keyword evidence="7" id="KW-1185">Reference proteome</keyword>
<protein>
    <submittedName>
        <fullName evidence="6">TraR/DksA C4-type zinc finger protein</fullName>
    </submittedName>
</protein>
<dbReference type="PANTHER" id="PTHR33823">
    <property type="entry name" value="RNA POLYMERASE-BINDING TRANSCRIPTION FACTOR DKSA-RELATED"/>
    <property type="match status" value="1"/>
</dbReference>
<name>A0ABY3W9Z6_9MICC</name>
<evidence type="ECO:0000256" key="1">
    <source>
        <dbReference type="ARBA" id="ARBA00022723"/>
    </source>
</evidence>
<dbReference type="PANTHER" id="PTHR33823:SF4">
    <property type="entry name" value="GENERAL STRESS PROTEIN 16O"/>
    <property type="match status" value="1"/>
</dbReference>
<reference evidence="6 7" key="1">
    <citation type="submission" date="2022-03" db="EMBL/GenBank/DDBJ databases">
        <title>Isotopic signatures of nitrous oxide derived from detoxification processes.</title>
        <authorList>
            <person name="Behrendt U."/>
            <person name="Buchen C."/>
            <person name="Well R."/>
            <person name="Ulrich A."/>
            <person name="Rohe L."/>
            <person name="Kolb S."/>
            <person name="Schloter M."/>
            <person name="Horn M.A."/>
            <person name="Augustin J."/>
        </authorList>
    </citation>
    <scope>NUCLEOTIDE SEQUENCE [LARGE SCALE GENOMIC DNA]</scope>
    <source>
        <strain evidence="6 7">S4-C24</strain>
    </source>
</reference>
<dbReference type="Pfam" id="PF01258">
    <property type="entry name" value="zf-dskA_traR"/>
    <property type="match status" value="1"/>
</dbReference>
<dbReference type="InterPro" id="IPR000962">
    <property type="entry name" value="Znf_DskA_TraR"/>
</dbReference>
<evidence type="ECO:0000256" key="2">
    <source>
        <dbReference type="ARBA" id="ARBA00022771"/>
    </source>
</evidence>
<keyword evidence="3" id="KW-0862">Zinc</keyword>